<comment type="caution">
    <text evidence="1">The sequence shown here is derived from an EMBL/GenBank/DDBJ whole genome shotgun (WGS) entry which is preliminary data.</text>
</comment>
<feature type="non-terminal residue" evidence="1">
    <location>
        <position position="18"/>
    </location>
</feature>
<accession>A0A3E2C6F2</accession>
<evidence type="ECO:0000313" key="1">
    <source>
        <dbReference type="EMBL" id="RFT27266.1"/>
    </source>
</evidence>
<dbReference type="EMBL" id="NNRU01000007">
    <property type="protein sequence ID" value="RFT27266.1"/>
    <property type="molecule type" value="Genomic_DNA"/>
</dbReference>
<gene>
    <name evidence="1" type="ORF">CG405_08025</name>
</gene>
<reference evidence="1 2" key="1">
    <citation type="submission" date="2017-07" db="EMBL/GenBank/DDBJ databases">
        <title>A comparative genomics approach to explaining the enigmatic role of Gardnerella vaginalis in the vaginal microbiome.</title>
        <authorList>
            <person name="Vancuren S.J."/>
            <person name="Hill J.E."/>
        </authorList>
    </citation>
    <scope>NUCLEOTIDE SEQUENCE [LARGE SCALE GENOMIC DNA]</scope>
    <source>
        <strain evidence="1 2">WP023</strain>
    </source>
</reference>
<evidence type="ECO:0000313" key="2">
    <source>
        <dbReference type="Proteomes" id="UP000258379"/>
    </source>
</evidence>
<sequence length="18" mass="2017">MRERYFLFGVVGGLANST</sequence>
<organism evidence="1 2">
    <name type="scientific">Gardnerella vaginalis</name>
    <dbReference type="NCBI Taxonomy" id="2702"/>
    <lineage>
        <taxon>Bacteria</taxon>
        <taxon>Bacillati</taxon>
        <taxon>Actinomycetota</taxon>
        <taxon>Actinomycetes</taxon>
        <taxon>Bifidobacteriales</taxon>
        <taxon>Bifidobacteriaceae</taxon>
        <taxon>Gardnerella</taxon>
    </lineage>
</organism>
<dbReference type="AlphaFoldDB" id="A0A3E2C6F2"/>
<proteinExistence type="predicted"/>
<name>A0A3E2C6F2_GARVA</name>
<protein>
    <submittedName>
        <fullName evidence="1">Uncharacterized protein</fullName>
    </submittedName>
</protein>
<dbReference type="Proteomes" id="UP000258379">
    <property type="component" value="Unassembled WGS sequence"/>
</dbReference>